<evidence type="ECO:0008006" key="4">
    <source>
        <dbReference type="Google" id="ProtNLM"/>
    </source>
</evidence>
<reference evidence="2 3" key="1">
    <citation type="journal article" date="2017" name="ISME J.">
        <title>Energy and carbon metabolisms in a deep terrestrial subsurface fluid microbial community.</title>
        <authorList>
            <person name="Momper L."/>
            <person name="Jungbluth S.P."/>
            <person name="Lee M.D."/>
            <person name="Amend J.P."/>
        </authorList>
    </citation>
    <scope>NUCLEOTIDE SEQUENCE [LARGE SCALE GENOMIC DNA]</scope>
    <source>
        <strain evidence="2">SURF_26</strain>
    </source>
</reference>
<evidence type="ECO:0000313" key="3">
    <source>
        <dbReference type="Proteomes" id="UP000266426"/>
    </source>
</evidence>
<dbReference type="EMBL" id="QZJZ01000063">
    <property type="protein sequence ID" value="RJP58656.1"/>
    <property type="molecule type" value="Genomic_DNA"/>
</dbReference>
<evidence type="ECO:0000313" key="2">
    <source>
        <dbReference type="EMBL" id="RJP58656.1"/>
    </source>
</evidence>
<accession>A0A3A4R2J3</accession>
<keyword evidence="1" id="KW-0732">Signal</keyword>
<comment type="caution">
    <text evidence="2">The sequence shown here is derived from an EMBL/GenBank/DDBJ whole genome shotgun (WGS) entry which is preliminary data.</text>
</comment>
<evidence type="ECO:0000256" key="1">
    <source>
        <dbReference type="SAM" id="SignalP"/>
    </source>
</evidence>
<feature type="chain" id="PRO_5017320868" description="PEP-CTERM sorting domain-containing protein" evidence="1">
    <location>
        <begin position="22"/>
        <end position="255"/>
    </location>
</feature>
<organism evidence="2 3">
    <name type="scientific">Candidatus Auribacter fodinae</name>
    <dbReference type="NCBI Taxonomy" id="2093366"/>
    <lineage>
        <taxon>Bacteria</taxon>
        <taxon>Pseudomonadati</taxon>
        <taxon>Candidatus Auribacterota</taxon>
        <taxon>Candidatus Auribacteria</taxon>
        <taxon>Candidatus Auribacterales</taxon>
        <taxon>Candidatus Auribacteraceae</taxon>
        <taxon>Candidatus Auribacter</taxon>
    </lineage>
</organism>
<dbReference type="Proteomes" id="UP000266426">
    <property type="component" value="Unassembled WGS sequence"/>
</dbReference>
<feature type="signal peptide" evidence="1">
    <location>
        <begin position="1"/>
        <end position="21"/>
    </location>
</feature>
<name>A0A3A4R2J3_9BACT</name>
<protein>
    <recommendedName>
        <fullName evidence="4">PEP-CTERM sorting domain-containing protein</fullName>
    </recommendedName>
</protein>
<proteinExistence type="predicted"/>
<dbReference type="AlphaFoldDB" id="A0A3A4R2J3"/>
<gene>
    <name evidence="2" type="ORF">C4541_07590</name>
</gene>
<sequence>MLKTFFNVVFVIIIFSFSANAITLTDSFDSGINNNLWDIERYDAINSPWTIIAPDESYRLRISKSADDGTTTTVAASIQSRFIIGGDFSIWVEYDMIDFPLANNGGWNYVGLVVRIIDDDGHYNGTYFGSALNIDDSNQISFGYANIPPSEYFGGSIDTTMHGKLGISREDDTMSAWIDRGYGPVLLGSLTYPELNGAVKVLFSVNQQPNILNERPSTSLDVRFDKFSVTAETIIPEPTTFLLLSICVFFLRKGK</sequence>